<dbReference type="PROSITE" id="PS00108">
    <property type="entry name" value="PROTEIN_KINASE_ST"/>
    <property type="match status" value="1"/>
</dbReference>
<gene>
    <name evidence="2" type="ORF">N0V84_000985</name>
</gene>
<dbReference type="InterPro" id="IPR008271">
    <property type="entry name" value="Ser/Thr_kinase_AS"/>
</dbReference>
<evidence type="ECO:0000259" key="1">
    <source>
        <dbReference type="PROSITE" id="PS50011"/>
    </source>
</evidence>
<sequence length="507" mass="57448">MPGLTGQTSPSLYQELSEKTQKCVITEKTYIPEHKLLEIVTVPRLKSNLGFTWSWLRLLLFSRNLEARLVQSKKLIAVLALVGQLNEKSLKFLVANALTDDDLPLCINNHALQNCHGDKTIRFPGWEEGTVGSFLEKQWMVLAPILDLKDGRPIEVDLDERCALELSGCEERGITLYSRVFSAEIPSREEGVKPRRVAVKHFLHSTKTYTHERDNLHKIKDVNNNHLIKNLATCDQISCIIFPWADHGDLKQYWEQESGRPLPVFVWSIEQLAGLASALRDLHGVNCRHGDLKPSNIFYFKDDGGILKIADLGVSKVHSISTDQRKGETATTASTRAYEAPEAYGQINAPRSRKYDCWSMGCIILEFVVWLLYDQRALDGFHSSRDSEWNSFYRPKKPGPTSGDQKTQWWENMERHPKVDEVIKLLHEDVRVKGTALEELINLVDSKILLINPQSRLEAAGITKELEGLVKRCKGGQPPWVNDVDAAPKVPSIFRQEGPKTPVATWQ</sequence>
<dbReference type="AlphaFoldDB" id="A0A9W9BUS6"/>
<organism evidence="2 3">
    <name type="scientific">Fusarium piperis</name>
    <dbReference type="NCBI Taxonomy" id="1435070"/>
    <lineage>
        <taxon>Eukaryota</taxon>
        <taxon>Fungi</taxon>
        <taxon>Dikarya</taxon>
        <taxon>Ascomycota</taxon>
        <taxon>Pezizomycotina</taxon>
        <taxon>Sordariomycetes</taxon>
        <taxon>Hypocreomycetidae</taxon>
        <taxon>Hypocreales</taxon>
        <taxon>Nectriaceae</taxon>
        <taxon>Fusarium</taxon>
        <taxon>Fusarium solani species complex</taxon>
    </lineage>
</organism>
<dbReference type="EMBL" id="JAPEUR010000009">
    <property type="protein sequence ID" value="KAJ4328626.1"/>
    <property type="molecule type" value="Genomic_DNA"/>
</dbReference>
<dbReference type="InterPro" id="IPR011009">
    <property type="entry name" value="Kinase-like_dom_sf"/>
</dbReference>
<dbReference type="CDD" id="cd00180">
    <property type="entry name" value="PKc"/>
    <property type="match status" value="1"/>
</dbReference>
<dbReference type="Proteomes" id="UP001140502">
    <property type="component" value="Unassembled WGS sequence"/>
</dbReference>
<accession>A0A9W9BUS6</accession>
<name>A0A9W9BUS6_9HYPO</name>
<dbReference type="OrthoDB" id="1046782at2759"/>
<dbReference type="PANTHER" id="PTHR24359">
    <property type="entry name" value="SERINE/THREONINE-PROTEIN KINASE SBK1"/>
    <property type="match status" value="1"/>
</dbReference>
<dbReference type="SUPFAM" id="SSF56112">
    <property type="entry name" value="Protein kinase-like (PK-like)"/>
    <property type="match status" value="1"/>
</dbReference>
<dbReference type="SMART" id="SM00220">
    <property type="entry name" value="S_TKc"/>
    <property type="match status" value="1"/>
</dbReference>
<protein>
    <recommendedName>
        <fullName evidence="1">Protein kinase domain-containing protein</fullName>
    </recommendedName>
</protein>
<proteinExistence type="predicted"/>
<dbReference type="PANTHER" id="PTHR24359:SF1">
    <property type="entry name" value="INHIBITOR OF NUCLEAR FACTOR KAPPA-B KINASE EPSILON SUBUNIT HOMOLOG 1-RELATED"/>
    <property type="match status" value="1"/>
</dbReference>
<reference evidence="2" key="1">
    <citation type="submission" date="2022-10" db="EMBL/GenBank/DDBJ databases">
        <title>Tapping the CABI collections for fungal endophytes: first genome assemblies for Collariella, Neodidymelliopsis, Ascochyta clinopodiicola, Didymella pomorum, Didymosphaeria variabile, Neocosmospora piperis and Neocucurbitaria cava.</title>
        <authorList>
            <person name="Hill R."/>
        </authorList>
    </citation>
    <scope>NUCLEOTIDE SEQUENCE</scope>
    <source>
        <strain evidence="2">IMI 366586</strain>
    </source>
</reference>
<dbReference type="Pfam" id="PF00069">
    <property type="entry name" value="Pkinase"/>
    <property type="match status" value="1"/>
</dbReference>
<keyword evidence="3" id="KW-1185">Reference proteome</keyword>
<dbReference type="Gene3D" id="1.10.510.10">
    <property type="entry name" value="Transferase(Phosphotransferase) domain 1"/>
    <property type="match status" value="1"/>
</dbReference>
<dbReference type="InterPro" id="IPR000719">
    <property type="entry name" value="Prot_kinase_dom"/>
</dbReference>
<evidence type="ECO:0000313" key="3">
    <source>
        <dbReference type="Proteomes" id="UP001140502"/>
    </source>
</evidence>
<feature type="domain" description="Protein kinase" evidence="1">
    <location>
        <begin position="166"/>
        <end position="481"/>
    </location>
</feature>
<evidence type="ECO:0000313" key="2">
    <source>
        <dbReference type="EMBL" id="KAJ4328626.1"/>
    </source>
</evidence>
<comment type="caution">
    <text evidence="2">The sequence shown here is derived from an EMBL/GenBank/DDBJ whole genome shotgun (WGS) entry which is preliminary data.</text>
</comment>
<dbReference type="GO" id="GO:0005524">
    <property type="term" value="F:ATP binding"/>
    <property type="evidence" value="ECO:0007669"/>
    <property type="project" value="InterPro"/>
</dbReference>
<dbReference type="GO" id="GO:0004674">
    <property type="term" value="F:protein serine/threonine kinase activity"/>
    <property type="evidence" value="ECO:0007669"/>
    <property type="project" value="TreeGrafter"/>
</dbReference>
<dbReference type="PROSITE" id="PS50011">
    <property type="entry name" value="PROTEIN_KINASE_DOM"/>
    <property type="match status" value="1"/>
</dbReference>